<sequence>MAGAIQTTTIETKSVVRPLKVISLVCLSLGIILMIIALCSTWWLKSGTFRTGLFLECTSSDEKRSASPLIGAPAPGKCHAPGRDSGL</sequence>
<organism evidence="1 2">
    <name type="scientific">Pristionchus pacificus</name>
    <name type="common">Parasitic nematode worm</name>
    <dbReference type="NCBI Taxonomy" id="54126"/>
    <lineage>
        <taxon>Eukaryota</taxon>
        <taxon>Metazoa</taxon>
        <taxon>Ecdysozoa</taxon>
        <taxon>Nematoda</taxon>
        <taxon>Chromadorea</taxon>
        <taxon>Rhabditida</taxon>
        <taxon>Rhabditina</taxon>
        <taxon>Diplogasteromorpha</taxon>
        <taxon>Diplogasteroidea</taxon>
        <taxon>Neodiplogasteridae</taxon>
        <taxon>Pristionchus</taxon>
    </lineage>
</organism>
<keyword evidence="2" id="KW-1185">Reference proteome</keyword>
<dbReference type="AlphaFoldDB" id="A0A2A6B7B3"/>
<name>A0A2A6B7B3_PRIPA</name>
<protein>
    <submittedName>
        <fullName evidence="1">Vab-9</fullName>
    </submittedName>
</protein>
<accession>A0A2A6B7B3</accession>
<evidence type="ECO:0000313" key="1">
    <source>
        <dbReference type="EnsemblMetazoa" id="PPA43928.1"/>
    </source>
</evidence>
<reference evidence="1" key="2">
    <citation type="submission" date="2022-06" db="UniProtKB">
        <authorList>
            <consortium name="EnsemblMetazoa"/>
        </authorList>
    </citation>
    <scope>IDENTIFICATION</scope>
    <source>
        <strain evidence="1">PS312</strain>
    </source>
</reference>
<evidence type="ECO:0000313" key="2">
    <source>
        <dbReference type="Proteomes" id="UP000005239"/>
    </source>
</evidence>
<proteinExistence type="predicted"/>
<dbReference type="Proteomes" id="UP000005239">
    <property type="component" value="Unassembled WGS sequence"/>
</dbReference>
<reference evidence="2" key="1">
    <citation type="journal article" date="2008" name="Nat. Genet.">
        <title>The Pristionchus pacificus genome provides a unique perspective on nematode lifestyle and parasitism.</title>
        <authorList>
            <person name="Dieterich C."/>
            <person name="Clifton S.W."/>
            <person name="Schuster L.N."/>
            <person name="Chinwalla A."/>
            <person name="Delehaunty K."/>
            <person name="Dinkelacker I."/>
            <person name="Fulton L."/>
            <person name="Fulton R."/>
            <person name="Godfrey J."/>
            <person name="Minx P."/>
            <person name="Mitreva M."/>
            <person name="Roeseler W."/>
            <person name="Tian H."/>
            <person name="Witte H."/>
            <person name="Yang S.P."/>
            <person name="Wilson R.K."/>
            <person name="Sommer R.J."/>
        </authorList>
    </citation>
    <scope>NUCLEOTIDE SEQUENCE [LARGE SCALE GENOMIC DNA]</scope>
    <source>
        <strain evidence="2">PS312</strain>
    </source>
</reference>
<accession>A0A8R1Z8S9</accession>
<dbReference type="EnsemblMetazoa" id="PPA43928.1">
    <property type="protein sequence ID" value="PPA43928.1"/>
    <property type="gene ID" value="WBGene00282297"/>
</dbReference>
<gene>
    <name evidence="1" type="primary">WBGene00282297</name>
</gene>